<gene>
    <name evidence="1" type="ORF">SAMN04488044_0097</name>
</gene>
<organism evidence="1 2">
    <name type="scientific">Cognatishimia maritima</name>
    <dbReference type="NCBI Taxonomy" id="870908"/>
    <lineage>
        <taxon>Bacteria</taxon>
        <taxon>Pseudomonadati</taxon>
        <taxon>Pseudomonadota</taxon>
        <taxon>Alphaproteobacteria</taxon>
        <taxon>Rhodobacterales</taxon>
        <taxon>Paracoccaceae</taxon>
        <taxon>Cognatishimia</taxon>
    </lineage>
</organism>
<proteinExistence type="predicted"/>
<accession>A0A1M5WEA4</accession>
<keyword evidence="2" id="KW-1185">Reference proteome</keyword>
<name>A0A1M5WEA4_9RHOB</name>
<evidence type="ECO:0000313" key="2">
    <source>
        <dbReference type="Proteomes" id="UP000184211"/>
    </source>
</evidence>
<protein>
    <recommendedName>
        <fullName evidence="3">Glycosyl transferases group 1</fullName>
    </recommendedName>
</protein>
<dbReference type="STRING" id="870908.SAMN04488044_0097"/>
<dbReference type="Proteomes" id="UP000184211">
    <property type="component" value="Unassembled WGS sequence"/>
</dbReference>
<dbReference type="EMBL" id="FQWM01000011">
    <property type="protein sequence ID" value="SHH85836.1"/>
    <property type="molecule type" value="Genomic_DNA"/>
</dbReference>
<reference evidence="2" key="1">
    <citation type="submission" date="2016-11" db="EMBL/GenBank/DDBJ databases">
        <authorList>
            <person name="Varghese N."/>
            <person name="Submissions S."/>
        </authorList>
    </citation>
    <scope>NUCLEOTIDE SEQUENCE [LARGE SCALE GENOMIC DNA]</scope>
    <source>
        <strain evidence="2">DSM 28223</strain>
    </source>
</reference>
<evidence type="ECO:0008006" key="3">
    <source>
        <dbReference type="Google" id="ProtNLM"/>
    </source>
</evidence>
<dbReference type="AlphaFoldDB" id="A0A1M5WEA4"/>
<dbReference type="OrthoDB" id="9801573at2"/>
<sequence>MILFDILSREKLKRFFLILRQEGLRPAMKTGWRYVSARLRGNGLTSIHRAGQAGAGGPMMVWLELAEQKAFHVSEPPALVMKRRKVAMIGDLNLPQCRKYRVEQLDELWRLKDVGYDFAHYEDIPRAMALMQDATHVMFYRLANLPVTSTLAYEARRLRLPILYDLDDPLFSVSAYGTYQNMKALPAWRKAHFMQEAPRYLDVMNGADMISVSTPGMVAHTQLYTNRPVHMRRNFADQVSLQAGQRAMAQVQKDASSAFRVAFASGSQGHEVDFAEVQEDIIAFLDAGQDRELVILGHFDKKLLPDALRARVKTHPFSTYETYLETLASTDVAVMPLADDLFNRCKSGVRVIDAASVGVPSLVGTVSDMTALVMDGQTGHVLPAGASWRTALEDMAQDRRRTQAMGQAARKTLEKEWSARLEQPVMDPEITRWVCS</sequence>
<dbReference type="Gene3D" id="3.40.50.2000">
    <property type="entry name" value="Glycogen Phosphorylase B"/>
    <property type="match status" value="1"/>
</dbReference>
<dbReference type="RefSeq" id="WP_072794285.1">
    <property type="nucleotide sequence ID" value="NZ_FQWM01000011.1"/>
</dbReference>
<evidence type="ECO:0000313" key="1">
    <source>
        <dbReference type="EMBL" id="SHH85836.1"/>
    </source>
</evidence>
<dbReference type="SUPFAM" id="SSF53756">
    <property type="entry name" value="UDP-Glycosyltransferase/glycogen phosphorylase"/>
    <property type="match status" value="1"/>
</dbReference>